<keyword evidence="2" id="KW-1185">Reference proteome</keyword>
<dbReference type="Proteomes" id="UP000244956">
    <property type="component" value="Unassembled WGS sequence"/>
</dbReference>
<evidence type="ECO:0000313" key="2">
    <source>
        <dbReference type="Proteomes" id="UP000244956"/>
    </source>
</evidence>
<protein>
    <submittedName>
        <fullName evidence="1">Uncharacterized protein</fullName>
    </submittedName>
</protein>
<evidence type="ECO:0000313" key="1">
    <source>
        <dbReference type="EMBL" id="PWD98972.1"/>
    </source>
</evidence>
<reference evidence="1 2" key="1">
    <citation type="submission" date="2018-05" db="EMBL/GenBank/DDBJ databases">
        <title>Marinilabilia rubrum sp. nov., isolated from saltern sediment.</title>
        <authorList>
            <person name="Zhang R."/>
        </authorList>
    </citation>
    <scope>NUCLEOTIDE SEQUENCE [LARGE SCALE GENOMIC DNA]</scope>
    <source>
        <strain evidence="1 2">WTE16</strain>
    </source>
</reference>
<name>A0A2U2B7E8_9BACT</name>
<dbReference type="AlphaFoldDB" id="A0A2U2B7E8"/>
<comment type="caution">
    <text evidence="1">The sequence shown here is derived from an EMBL/GenBank/DDBJ whole genome shotgun (WGS) entry which is preliminary data.</text>
</comment>
<sequence>MWIINNFGSPVKNLKSFSPKPGITMISSPLTGFEWRGRSCNPVAGKQPIRHFFLAAQGNI</sequence>
<accession>A0A2U2B7E8</accession>
<organism evidence="1 2">
    <name type="scientific">Marinilabilia rubra</name>
    <dbReference type="NCBI Taxonomy" id="2162893"/>
    <lineage>
        <taxon>Bacteria</taxon>
        <taxon>Pseudomonadati</taxon>
        <taxon>Bacteroidota</taxon>
        <taxon>Bacteroidia</taxon>
        <taxon>Marinilabiliales</taxon>
        <taxon>Marinilabiliaceae</taxon>
        <taxon>Marinilabilia</taxon>
    </lineage>
</organism>
<proteinExistence type="predicted"/>
<dbReference type="EMBL" id="QEWP01000010">
    <property type="protein sequence ID" value="PWD98972.1"/>
    <property type="molecule type" value="Genomic_DNA"/>
</dbReference>
<gene>
    <name evidence="1" type="ORF">DDZ16_13340</name>
</gene>